<evidence type="ECO:0000313" key="3">
    <source>
        <dbReference type="EMBL" id="SHG74030.1"/>
    </source>
</evidence>
<feature type="compositionally biased region" description="Polar residues" evidence="1">
    <location>
        <begin position="78"/>
        <end position="108"/>
    </location>
</feature>
<feature type="region of interest" description="Disordered" evidence="1">
    <location>
        <begin position="1"/>
        <end position="21"/>
    </location>
</feature>
<evidence type="ECO:0000256" key="1">
    <source>
        <dbReference type="SAM" id="MobiDB-lite"/>
    </source>
</evidence>
<keyword evidence="2" id="KW-0472">Membrane</keyword>
<sequence length="244" mass="26031">MRESEERQRDAHNSMSGEVTGTSFQAHTIQGDVHFHGTPGPPAPKRPISKAAWIGAGAVLVTVAAVGLVAANWPSGAPATQTGAPGTSAQNPQPAPTTSVRSTPSTAQGDEVRWAGRINLTYVKLDPVPPEVLSNNTGASVWVHYERGRGTDQRDQKATLYGLGGGFFTTRPTIALWEGSAEPTRQQCQDLISTRGAETLEVTKESRFCVLTAQKRVAYLSDLSYDGAAAIYMATVRIWNTVSP</sequence>
<evidence type="ECO:0000256" key="2">
    <source>
        <dbReference type="SAM" id="Phobius"/>
    </source>
</evidence>
<dbReference type="EMBL" id="FQVN01000013">
    <property type="protein sequence ID" value="SHG74030.1"/>
    <property type="molecule type" value="Genomic_DNA"/>
</dbReference>
<accession>A0A1M5M9T0</accession>
<feature type="compositionally biased region" description="Basic and acidic residues" evidence="1">
    <location>
        <begin position="1"/>
        <end position="12"/>
    </location>
</feature>
<keyword evidence="4" id="KW-1185">Reference proteome</keyword>
<dbReference type="STRING" id="2017.SAMN05444320_11344"/>
<name>A0A1M5M9T0_STRHI</name>
<feature type="region of interest" description="Disordered" evidence="1">
    <location>
        <begin position="77"/>
        <end position="110"/>
    </location>
</feature>
<dbReference type="Proteomes" id="UP000184501">
    <property type="component" value="Unassembled WGS sequence"/>
</dbReference>
<dbReference type="OrthoDB" id="4540656at2"/>
<feature type="transmembrane region" description="Helical" evidence="2">
    <location>
        <begin position="51"/>
        <end position="73"/>
    </location>
</feature>
<gene>
    <name evidence="3" type="ORF">SAMN05444320_11344</name>
</gene>
<dbReference type="AlphaFoldDB" id="A0A1M5M9T0"/>
<evidence type="ECO:0000313" key="4">
    <source>
        <dbReference type="Proteomes" id="UP000184501"/>
    </source>
</evidence>
<organism evidence="3 4">
    <name type="scientific">Streptoalloteichus hindustanus</name>
    <dbReference type="NCBI Taxonomy" id="2017"/>
    <lineage>
        <taxon>Bacteria</taxon>
        <taxon>Bacillati</taxon>
        <taxon>Actinomycetota</taxon>
        <taxon>Actinomycetes</taxon>
        <taxon>Pseudonocardiales</taxon>
        <taxon>Pseudonocardiaceae</taxon>
        <taxon>Streptoalloteichus</taxon>
    </lineage>
</organism>
<proteinExistence type="predicted"/>
<dbReference type="RefSeq" id="WP_073489082.1">
    <property type="nucleotide sequence ID" value="NZ_FQVN01000013.1"/>
</dbReference>
<reference evidence="3 4" key="1">
    <citation type="submission" date="2016-11" db="EMBL/GenBank/DDBJ databases">
        <authorList>
            <person name="Jaros S."/>
            <person name="Januszkiewicz K."/>
            <person name="Wedrychowicz H."/>
        </authorList>
    </citation>
    <scope>NUCLEOTIDE SEQUENCE [LARGE SCALE GENOMIC DNA]</scope>
    <source>
        <strain evidence="3 4">DSM 44523</strain>
    </source>
</reference>
<keyword evidence="2" id="KW-1133">Transmembrane helix</keyword>
<protein>
    <submittedName>
        <fullName evidence="3">Uncharacterized protein</fullName>
    </submittedName>
</protein>
<keyword evidence="2" id="KW-0812">Transmembrane</keyword>